<gene>
    <name evidence="1" type="ORF">Vadar_010617</name>
</gene>
<evidence type="ECO:0000313" key="2">
    <source>
        <dbReference type="Proteomes" id="UP000828048"/>
    </source>
</evidence>
<evidence type="ECO:0000313" key="1">
    <source>
        <dbReference type="EMBL" id="KAH7851366.1"/>
    </source>
</evidence>
<sequence length="530" mass="59620">MDKKTDSKETHMGKPCDICGDMGVLEALCTCSKCKIGCEHYYCRQSYADDVPDLWLCEVCEGKTSILDPSAMLDQENTHSAGCSKIPKISRGRGRFEWEKTVKTGKVKYMSAHEAINLSCGAKELSFPAKRNIHSSSKPSRIVPSMPSRTPSRTPIRTPIKPQVLSPKSSQCFKPNSSVRPEELLPPRPRNTQQQAVQTAKDSKEKKAGLAPRMAYIKGRPIDAHKPAVKKANKESFSSSPVMNFPPLTSSGMRISRGNDCTSVESRSLDVKDGGLVTVLPKAEECLRGPALDASWTGSFNIIDSVSREEFNEGFRAHPPSIVRRKVYEFSKKMPKVLRFKMLPRDKIWTDIFKGDYPNEDDIGLYFFSSDNQRSANYILFLELIETRDVVMRSYIDGVELLMFSSKHLSSNSQRWNEKYFLWGVFRHVKKYKAVSKLNEELPRLYRPSHYTKNDANGDDSLAARKDMTSVDRAILSRETSIRGCGTTTPLHGSDLKTPGVSKKMDSMPVGPNQKGTLRHFSRSQKTMYS</sequence>
<proteinExistence type="predicted"/>
<keyword evidence="2" id="KW-1185">Reference proteome</keyword>
<protein>
    <submittedName>
        <fullName evidence="1">Uncharacterized protein</fullName>
    </submittedName>
</protein>
<dbReference type="Proteomes" id="UP000828048">
    <property type="component" value="Chromosome 8"/>
</dbReference>
<organism evidence="1 2">
    <name type="scientific">Vaccinium darrowii</name>
    <dbReference type="NCBI Taxonomy" id="229202"/>
    <lineage>
        <taxon>Eukaryota</taxon>
        <taxon>Viridiplantae</taxon>
        <taxon>Streptophyta</taxon>
        <taxon>Embryophyta</taxon>
        <taxon>Tracheophyta</taxon>
        <taxon>Spermatophyta</taxon>
        <taxon>Magnoliopsida</taxon>
        <taxon>eudicotyledons</taxon>
        <taxon>Gunneridae</taxon>
        <taxon>Pentapetalae</taxon>
        <taxon>asterids</taxon>
        <taxon>Ericales</taxon>
        <taxon>Ericaceae</taxon>
        <taxon>Vaccinioideae</taxon>
        <taxon>Vaccinieae</taxon>
        <taxon>Vaccinium</taxon>
    </lineage>
</organism>
<accession>A0ACB7YCV0</accession>
<name>A0ACB7YCV0_9ERIC</name>
<dbReference type="EMBL" id="CM037158">
    <property type="protein sequence ID" value="KAH7851366.1"/>
    <property type="molecule type" value="Genomic_DNA"/>
</dbReference>
<comment type="caution">
    <text evidence="1">The sequence shown here is derived from an EMBL/GenBank/DDBJ whole genome shotgun (WGS) entry which is preliminary data.</text>
</comment>
<reference evidence="1 2" key="1">
    <citation type="journal article" date="2021" name="Hortic Res">
        <title>High-quality reference genome and annotation aids understanding of berry development for evergreen blueberry (Vaccinium darrowii).</title>
        <authorList>
            <person name="Yu J."/>
            <person name="Hulse-Kemp A.M."/>
            <person name="Babiker E."/>
            <person name="Staton M."/>
        </authorList>
    </citation>
    <scope>NUCLEOTIDE SEQUENCE [LARGE SCALE GENOMIC DNA]</scope>
    <source>
        <strain evidence="2">cv. NJ 8807/NJ 8810</strain>
        <tissue evidence="1">Young leaf</tissue>
    </source>
</reference>